<accession>A0A285JDZ8</accession>
<organism evidence="1 2">
    <name type="scientific">Arsukibacterium tuosuense</name>
    <dbReference type="NCBI Taxonomy" id="1323745"/>
    <lineage>
        <taxon>Bacteria</taxon>
        <taxon>Pseudomonadati</taxon>
        <taxon>Pseudomonadota</taxon>
        <taxon>Gammaproteobacteria</taxon>
        <taxon>Chromatiales</taxon>
        <taxon>Chromatiaceae</taxon>
        <taxon>Arsukibacterium</taxon>
    </lineage>
</organism>
<dbReference type="EMBL" id="OBEB01000008">
    <property type="protein sequence ID" value="SNY58492.1"/>
    <property type="molecule type" value="Genomic_DNA"/>
</dbReference>
<reference evidence="2" key="1">
    <citation type="submission" date="2017-09" db="EMBL/GenBank/DDBJ databases">
        <authorList>
            <person name="Varghese N."/>
            <person name="Submissions S."/>
        </authorList>
    </citation>
    <scope>NUCLEOTIDE SEQUENCE [LARGE SCALE GENOMIC DNA]</scope>
    <source>
        <strain evidence="2">CGMCC 1.12461</strain>
    </source>
</reference>
<proteinExistence type="predicted"/>
<dbReference type="Proteomes" id="UP000219353">
    <property type="component" value="Unassembled WGS sequence"/>
</dbReference>
<evidence type="ECO:0000313" key="2">
    <source>
        <dbReference type="Proteomes" id="UP000219353"/>
    </source>
</evidence>
<protein>
    <submittedName>
        <fullName evidence="1">Uncharacterized protein</fullName>
    </submittedName>
</protein>
<dbReference type="OrthoDB" id="7068525at2"/>
<evidence type="ECO:0000313" key="1">
    <source>
        <dbReference type="EMBL" id="SNY58492.1"/>
    </source>
</evidence>
<gene>
    <name evidence="1" type="ORF">SAMN06297280_3419</name>
</gene>
<name>A0A285JDZ8_9GAMM</name>
<keyword evidence="2" id="KW-1185">Reference proteome</keyword>
<dbReference type="AlphaFoldDB" id="A0A285JDZ8"/>
<sequence length="72" mass="7897">MKISPHGNYSGLPLLGNTEEAAVTANHSVYGYKGSENYEHDDTGCIHNYSGVEDDVFSAFADNEGWSEGYDY</sequence>
<dbReference type="RefSeq" id="WP_141397758.1">
    <property type="nucleotide sequence ID" value="NZ_OBEB01000008.1"/>
</dbReference>